<dbReference type="PROSITE" id="PS50088">
    <property type="entry name" value="ANK_REPEAT"/>
    <property type="match status" value="1"/>
</dbReference>
<evidence type="ECO:0000313" key="4">
    <source>
        <dbReference type="EMBL" id="PNG99793.1"/>
    </source>
</evidence>
<dbReference type="AlphaFoldDB" id="A0A2J7ZHP3"/>
<evidence type="ECO:0000256" key="3">
    <source>
        <dbReference type="PROSITE-ProRule" id="PRU00023"/>
    </source>
</evidence>
<dbReference type="PANTHER" id="PTHR24171">
    <property type="entry name" value="ANKYRIN REPEAT DOMAIN-CONTAINING PROTEIN 39-RELATED"/>
    <property type="match status" value="1"/>
</dbReference>
<organism evidence="4 5">
    <name type="scientific">Tetrabaena socialis</name>
    <dbReference type="NCBI Taxonomy" id="47790"/>
    <lineage>
        <taxon>Eukaryota</taxon>
        <taxon>Viridiplantae</taxon>
        <taxon>Chlorophyta</taxon>
        <taxon>core chlorophytes</taxon>
        <taxon>Chlorophyceae</taxon>
        <taxon>CS clade</taxon>
        <taxon>Chlamydomonadales</taxon>
        <taxon>Tetrabaenaceae</taxon>
        <taxon>Tetrabaena</taxon>
    </lineage>
</organism>
<evidence type="ECO:0000256" key="2">
    <source>
        <dbReference type="ARBA" id="ARBA00023043"/>
    </source>
</evidence>
<dbReference type="Gene3D" id="1.25.40.20">
    <property type="entry name" value="Ankyrin repeat-containing domain"/>
    <property type="match status" value="1"/>
</dbReference>
<dbReference type="SUPFAM" id="SSF48403">
    <property type="entry name" value="Ankyrin repeat"/>
    <property type="match status" value="1"/>
</dbReference>
<dbReference type="InterPro" id="IPR036770">
    <property type="entry name" value="Ankyrin_rpt-contain_sf"/>
</dbReference>
<proteinExistence type="predicted"/>
<evidence type="ECO:0000313" key="5">
    <source>
        <dbReference type="Proteomes" id="UP000236333"/>
    </source>
</evidence>
<dbReference type="Proteomes" id="UP000236333">
    <property type="component" value="Unassembled WGS sequence"/>
</dbReference>
<name>A0A2J7ZHP3_9CHLO</name>
<evidence type="ECO:0000256" key="1">
    <source>
        <dbReference type="ARBA" id="ARBA00022737"/>
    </source>
</evidence>
<gene>
    <name evidence="4" type="ORF">TSOC_014423</name>
</gene>
<accession>A0A2J7ZHP3</accession>
<comment type="caution">
    <text evidence="4">The sequence shown here is derived from an EMBL/GenBank/DDBJ whole genome shotgun (WGS) entry which is preliminary data.</text>
</comment>
<keyword evidence="5" id="KW-1185">Reference proteome</keyword>
<keyword evidence="1" id="KW-0677">Repeat</keyword>
<keyword evidence="2 3" id="KW-0040">ANK repeat</keyword>
<dbReference type="SMART" id="SM00248">
    <property type="entry name" value="ANK"/>
    <property type="match status" value="2"/>
</dbReference>
<dbReference type="OrthoDB" id="548600at2759"/>
<dbReference type="InterPro" id="IPR002110">
    <property type="entry name" value="Ankyrin_rpt"/>
</dbReference>
<dbReference type="EMBL" id="PGGS01002144">
    <property type="protein sequence ID" value="PNG99793.1"/>
    <property type="molecule type" value="Genomic_DNA"/>
</dbReference>
<sequence length="133" mass="14234">MSFSRPMIAAITVLRRKTSSWLNERGMAHEQASAVAGMQTGNVQLATTLPRPPQRSNLTLCPAKIADEMALLDAAKEGTLQEVERLLSNPAANPNVQDCLDCGTALHLASKNGHKDVMEVLLREGANVAAKGM</sequence>
<protein>
    <submittedName>
        <fullName evidence="4">Uncharacterized protein</fullName>
    </submittedName>
</protein>
<dbReference type="Pfam" id="PF13637">
    <property type="entry name" value="Ank_4"/>
    <property type="match status" value="1"/>
</dbReference>
<dbReference type="PROSITE" id="PS50297">
    <property type="entry name" value="ANK_REP_REGION"/>
    <property type="match status" value="1"/>
</dbReference>
<feature type="non-terminal residue" evidence="4">
    <location>
        <position position="133"/>
    </location>
</feature>
<reference evidence="4 5" key="1">
    <citation type="journal article" date="2017" name="Mol. Biol. Evol.">
        <title>The 4-celled Tetrabaena socialis nuclear genome reveals the essential components for genetic control of cell number at the origin of multicellularity in the volvocine lineage.</title>
        <authorList>
            <person name="Featherston J."/>
            <person name="Arakaki Y."/>
            <person name="Hanschen E.R."/>
            <person name="Ferris P.J."/>
            <person name="Michod R.E."/>
            <person name="Olson B.J.S.C."/>
            <person name="Nozaki H."/>
            <person name="Durand P.M."/>
        </authorList>
    </citation>
    <scope>NUCLEOTIDE SEQUENCE [LARGE SCALE GENOMIC DNA]</scope>
    <source>
        <strain evidence="4 5">NIES-571</strain>
    </source>
</reference>
<feature type="repeat" description="ANK" evidence="3">
    <location>
        <begin position="101"/>
        <end position="133"/>
    </location>
</feature>